<dbReference type="Gene3D" id="3.40.50.1820">
    <property type="entry name" value="alpha/beta hydrolase"/>
    <property type="match status" value="1"/>
</dbReference>
<dbReference type="AlphaFoldDB" id="A0A931H1A3"/>
<reference evidence="2" key="1">
    <citation type="submission" date="2020-11" db="EMBL/GenBank/DDBJ databases">
        <title>Bacterial whole genome sequence for Caenimonas sp. DR4.4.</title>
        <authorList>
            <person name="Le V."/>
            <person name="Ko S.-R."/>
            <person name="Ahn C.-Y."/>
            <person name="Oh H.-M."/>
        </authorList>
    </citation>
    <scope>NUCLEOTIDE SEQUENCE</scope>
    <source>
        <strain evidence="2">DR4.4</strain>
    </source>
</reference>
<dbReference type="SUPFAM" id="SSF53474">
    <property type="entry name" value="alpha/beta-Hydrolases"/>
    <property type="match status" value="1"/>
</dbReference>
<evidence type="ECO:0000259" key="1">
    <source>
        <dbReference type="Pfam" id="PF01738"/>
    </source>
</evidence>
<dbReference type="InterPro" id="IPR051049">
    <property type="entry name" value="Dienelactone_hydrolase-like"/>
</dbReference>
<feature type="domain" description="Dienelactone hydrolase" evidence="1">
    <location>
        <begin position="16"/>
        <end position="239"/>
    </location>
</feature>
<keyword evidence="3" id="KW-1185">Reference proteome</keyword>
<evidence type="ECO:0000313" key="2">
    <source>
        <dbReference type="EMBL" id="MBG9386639.1"/>
    </source>
</evidence>
<evidence type="ECO:0000313" key="3">
    <source>
        <dbReference type="Proteomes" id="UP000651050"/>
    </source>
</evidence>
<dbReference type="PANTHER" id="PTHR46623">
    <property type="entry name" value="CARBOXYMETHYLENEBUTENOLIDASE-RELATED"/>
    <property type="match status" value="1"/>
</dbReference>
<comment type="caution">
    <text evidence="2">The sequence shown here is derived from an EMBL/GenBank/DDBJ whole genome shotgun (WGS) entry which is preliminary data.</text>
</comment>
<dbReference type="EMBL" id="JADWYS010000001">
    <property type="protein sequence ID" value="MBG9386639.1"/>
    <property type="molecule type" value="Genomic_DNA"/>
</dbReference>
<name>A0A931H1A3_9BURK</name>
<protein>
    <submittedName>
        <fullName evidence="2">Dienelactone hydrolase family protein</fullName>
    </submittedName>
</protein>
<sequence>MIEKELDIPTPDGAMNSFVVYPDGGKHPVVLFYMDAPGKREELHDMARRLAVAGYYVVLPNLYYRRTRDYWLRERTEAAMAVMFEHMRATTTALNVRDTGALLKFVDAQPEADASRIGAVGYCMSGPFVVAAAANFPDRFQAIASIHGAGMATDAPDSPHRLAAKLKCESYFACAEIDKWAPKKDIDALAAALEGSGAPYTIEWYPKAEHGFVFPQRKGVYHEPSAERHWERLLALFARNLR</sequence>
<dbReference type="Pfam" id="PF01738">
    <property type="entry name" value="DLH"/>
    <property type="match status" value="1"/>
</dbReference>
<accession>A0A931H1A3</accession>
<keyword evidence="2" id="KW-0378">Hydrolase</keyword>
<proteinExistence type="predicted"/>
<dbReference type="Proteomes" id="UP000651050">
    <property type="component" value="Unassembled WGS sequence"/>
</dbReference>
<dbReference type="GO" id="GO:0016787">
    <property type="term" value="F:hydrolase activity"/>
    <property type="evidence" value="ECO:0007669"/>
    <property type="project" value="UniProtKB-KW"/>
</dbReference>
<dbReference type="InterPro" id="IPR002925">
    <property type="entry name" value="Dienelactn_hydro"/>
</dbReference>
<dbReference type="PANTHER" id="PTHR46623:SF10">
    <property type="entry name" value="CARBOXYMETHYLENEBUTENOLIDASE HOMOLOG"/>
    <property type="match status" value="1"/>
</dbReference>
<gene>
    <name evidence="2" type="ORF">I5803_01260</name>
</gene>
<dbReference type="InterPro" id="IPR029058">
    <property type="entry name" value="AB_hydrolase_fold"/>
</dbReference>
<organism evidence="2 3">
    <name type="scientific">Caenimonas aquaedulcis</name>
    <dbReference type="NCBI Taxonomy" id="2793270"/>
    <lineage>
        <taxon>Bacteria</taxon>
        <taxon>Pseudomonadati</taxon>
        <taxon>Pseudomonadota</taxon>
        <taxon>Betaproteobacteria</taxon>
        <taxon>Burkholderiales</taxon>
        <taxon>Comamonadaceae</taxon>
        <taxon>Caenimonas</taxon>
    </lineage>
</organism>